<dbReference type="Proteomes" id="UP000710849">
    <property type="component" value="Unassembled WGS sequence"/>
</dbReference>
<dbReference type="SUPFAM" id="SSF103473">
    <property type="entry name" value="MFS general substrate transporter"/>
    <property type="match status" value="1"/>
</dbReference>
<reference evidence="8 9" key="1">
    <citation type="journal article" date="2020" name="Genome Biol. Evol.">
        <title>Comparative genomics of Sclerotiniaceae.</title>
        <authorList>
            <person name="Valero Jimenez C.A."/>
            <person name="Steentjes M."/>
            <person name="Scholten O.E."/>
            <person name="Van Kan J.A.L."/>
        </authorList>
    </citation>
    <scope>NUCLEOTIDE SEQUENCE [LARGE SCALE GENOMIC DNA]</scope>
    <source>
        <strain evidence="8 9">MUCL 94</strain>
    </source>
</reference>
<keyword evidence="3 6" id="KW-0812">Transmembrane</keyword>
<feature type="transmembrane region" description="Helical" evidence="6">
    <location>
        <begin position="259"/>
        <end position="284"/>
    </location>
</feature>
<sequence length="475" mass="52157">MEKESELINGDNVNQGISEISSATPPTPISLSPQEYRKLIWKIDRHVLPALFTLWIVAVVDRGNIGSANIFGIQEDLHMQGNDSTWLSLSSTPRDVITGETFLLGIVAIGEGLVTNLAGFYAMRFFVGLFETGLIPGSVFILSQYYPRYEMQWRLSMLMVGNALGTAFAGLLAFAIAGTNTSNGYNGWRWIFIIEGCITVAVAVVAYPFMPKWPHQAKWMSDDEKTFLADAIKQGGVIEPKGEKLDIHRFVGVLKDWKIYVAGILLAFTIMTSASVGIFTPTIVSGISAHQDPRHVQVLCIPVFVAAAVSSLVASFLSDYYKHRTAFALFGYIMIVAGAIILLNQDHVNAHTRYGAVYLLACGIYIAVPIIWTILPNNVAGTYKTGIAIAIQVSIGNLGGVASTLCFASTKAPSFVLGYTTIVWMTCCAAVLLIIYALFLWMENRARAAGKRDYLLEREDVDTLGDMHPSFRYTY</sequence>
<comment type="caution">
    <text evidence="8">The sequence shown here is derived from an EMBL/GenBank/DDBJ whole genome shotgun (WGS) entry which is preliminary data.</text>
</comment>
<evidence type="ECO:0000256" key="4">
    <source>
        <dbReference type="ARBA" id="ARBA00022989"/>
    </source>
</evidence>
<evidence type="ECO:0000256" key="5">
    <source>
        <dbReference type="ARBA" id="ARBA00023136"/>
    </source>
</evidence>
<feature type="transmembrane region" description="Helical" evidence="6">
    <location>
        <begin position="190"/>
        <end position="210"/>
    </location>
</feature>
<evidence type="ECO:0000313" key="9">
    <source>
        <dbReference type="Proteomes" id="UP000710849"/>
    </source>
</evidence>
<comment type="subcellular location">
    <subcellularLocation>
        <location evidence="1">Membrane</location>
        <topology evidence="1">Multi-pass membrane protein</topology>
    </subcellularLocation>
</comment>
<name>A0A9P5IS45_9HELO</name>
<proteinExistence type="predicted"/>
<evidence type="ECO:0000259" key="7">
    <source>
        <dbReference type="PROSITE" id="PS50850"/>
    </source>
</evidence>
<feature type="transmembrane region" description="Helical" evidence="6">
    <location>
        <begin position="158"/>
        <end position="178"/>
    </location>
</feature>
<dbReference type="InterPro" id="IPR020846">
    <property type="entry name" value="MFS_dom"/>
</dbReference>
<feature type="transmembrane region" description="Helical" evidence="6">
    <location>
        <begin position="296"/>
        <end position="318"/>
    </location>
</feature>
<evidence type="ECO:0000256" key="6">
    <source>
        <dbReference type="SAM" id="Phobius"/>
    </source>
</evidence>
<feature type="transmembrane region" description="Helical" evidence="6">
    <location>
        <begin position="387"/>
        <end position="410"/>
    </location>
</feature>
<dbReference type="GO" id="GO:0016020">
    <property type="term" value="C:membrane"/>
    <property type="evidence" value="ECO:0007669"/>
    <property type="project" value="UniProtKB-SubCell"/>
</dbReference>
<dbReference type="AlphaFoldDB" id="A0A9P5IS45"/>
<dbReference type="Pfam" id="PF07690">
    <property type="entry name" value="MFS_1"/>
    <property type="match status" value="1"/>
</dbReference>
<feature type="transmembrane region" description="Helical" evidence="6">
    <location>
        <begin position="355"/>
        <end position="375"/>
    </location>
</feature>
<gene>
    <name evidence="8" type="ORF">EAE97_003693</name>
</gene>
<protein>
    <recommendedName>
        <fullName evidence="7">Major facilitator superfamily (MFS) profile domain-containing protein</fullName>
    </recommendedName>
</protein>
<feature type="transmembrane region" description="Helical" evidence="6">
    <location>
        <begin position="422"/>
        <end position="442"/>
    </location>
</feature>
<evidence type="ECO:0000256" key="3">
    <source>
        <dbReference type="ARBA" id="ARBA00022692"/>
    </source>
</evidence>
<dbReference type="PANTHER" id="PTHR43791">
    <property type="entry name" value="PERMEASE-RELATED"/>
    <property type="match status" value="1"/>
</dbReference>
<dbReference type="EMBL" id="RCSW01000006">
    <property type="protein sequence ID" value="KAF7948282.1"/>
    <property type="molecule type" value="Genomic_DNA"/>
</dbReference>
<organism evidence="8 9">
    <name type="scientific">Botrytis byssoidea</name>
    <dbReference type="NCBI Taxonomy" id="139641"/>
    <lineage>
        <taxon>Eukaryota</taxon>
        <taxon>Fungi</taxon>
        <taxon>Dikarya</taxon>
        <taxon>Ascomycota</taxon>
        <taxon>Pezizomycotina</taxon>
        <taxon>Leotiomycetes</taxon>
        <taxon>Helotiales</taxon>
        <taxon>Sclerotiniaceae</taxon>
        <taxon>Botrytis</taxon>
    </lineage>
</organism>
<keyword evidence="4 6" id="KW-1133">Transmembrane helix</keyword>
<evidence type="ECO:0000256" key="2">
    <source>
        <dbReference type="ARBA" id="ARBA00022448"/>
    </source>
</evidence>
<feature type="transmembrane region" description="Helical" evidence="6">
    <location>
        <begin position="325"/>
        <end position="343"/>
    </location>
</feature>
<keyword evidence="2" id="KW-0813">Transport</keyword>
<dbReference type="GO" id="GO:0022857">
    <property type="term" value="F:transmembrane transporter activity"/>
    <property type="evidence" value="ECO:0007669"/>
    <property type="project" value="InterPro"/>
</dbReference>
<dbReference type="InterPro" id="IPR011701">
    <property type="entry name" value="MFS"/>
</dbReference>
<evidence type="ECO:0000256" key="1">
    <source>
        <dbReference type="ARBA" id="ARBA00004141"/>
    </source>
</evidence>
<feature type="transmembrane region" description="Helical" evidence="6">
    <location>
        <begin position="125"/>
        <end position="146"/>
    </location>
</feature>
<dbReference type="GeneID" id="62147282"/>
<accession>A0A9P5IS45</accession>
<dbReference type="InterPro" id="IPR036259">
    <property type="entry name" value="MFS_trans_sf"/>
</dbReference>
<dbReference type="Gene3D" id="1.20.1250.20">
    <property type="entry name" value="MFS general substrate transporter like domains"/>
    <property type="match status" value="2"/>
</dbReference>
<feature type="domain" description="Major facilitator superfamily (MFS) profile" evidence="7">
    <location>
        <begin position="1"/>
        <end position="445"/>
    </location>
</feature>
<evidence type="ECO:0000313" key="8">
    <source>
        <dbReference type="EMBL" id="KAF7948282.1"/>
    </source>
</evidence>
<keyword evidence="5 6" id="KW-0472">Membrane</keyword>
<dbReference type="PANTHER" id="PTHR43791:SF52">
    <property type="entry name" value="TRANSPORTER, PUTATIVE (AFU_ORTHOLOGUE AFUA_1G11820)-RELATED"/>
    <property type="match status" value="1"/>
</dbReference>
<dbReference type="PROSITE" id="PS50850">
    <property type="entry name" value="MFS"/>
    <property type="match status" value="1"/>
</dbReference>
<keyword evidence="9" id="KW-1185">Reference proteome</keyword>
<dbReference type="RefSeq" id="XP_038734814.1">
    <property type="nucleotide sequence ID" value="XM_038874205.1"/>
</dbReference>